<name>A0A1X2H2D0_SYNRA</name>
<organism evidence="3 4">
    <name type="scientific">Syncephalastrum racemosum</name>
    <name type="common">Filamentous fungus</name>
    <dbReference type="NCBI Taxonomy" id="13706"/>
    <lineage>
        <taxon>Eukaryota</taxon>
        <taxon>Fungi</taxon>
        <taxon>Fungi incertae sedis</taxon>
        <taxon>Mucoromycota</taxon>
        <taxon>Mucoromycotina</taxon>
        <taxon>Mucoromycetes</taxon>
        <taxon>Mucorales</taxon>
        <taxon>Syncephalastraceae</taxon>
        <taxon>Syncephalastrum</taxon>
    </lineage>
</organism>
<dbReference type="Proteomes" id="UP000242180">
    <property type="component" value="Unassembled WGS sequence"/>
</dbReference>
<dbReference type="EMBL" id="MCGN01000011">
    <property type="protein sequence ID" value="ORY91191.1"/>
    <property type="molecule type" value="Genomic_DNA"/>
</dbReference>
<reference evidence="3 4" key="1">
    <citation type="submission" date="2016-07" db="EMBL/GenBank/DDBJ databases">
        <title>Pervasive Adenine N6-methylation of Active Genes in Fungi.</title>
        <authorList>
            <consortium name="DOE Joint Genome Institute"/>
            <person name="Mondo S.J."/>
            <person name="Dannebaum R.O."/>
            <person name="Kuo R.C."/>
            <person name="Labutti K."/>
            <person name="Haridas S."/>
            <person name="Kuo A."/>
            <person name="Salamov A."/>
            <person name="Ahrendt S.R."/>
            <person name="Lipzen A."/>
            <person name="Sullivan W."/>
            <person name="Andreopoulos W.B."/>
            <person name="Clum A."/>
            <person name="Lindquist E."/>
            <person name="Daum C."/>
            <person name="Ramamoorthy G.K."/>
            <person name="Gryganskyi A."/>
            <person name="Culley D."/>
            <person name="Magnuson J.K."/>
            <person name="James T.Y."/>
            <person name="O'Malley M.A."/>
            <person name="Stajich J.E."/>
            <person name="Spatafora J.W."/>
            <person name="Visel A."/>
            <person name="Grigoriev I.V."/>
        </authorList>
    </citation>
    <scope>NUCLEOTIDE SEQUENCE [LARGE SCALE GENOMIC DNA]</scope>
    <source>
        <strain evidence="3 4">NRRL 2496</strain>
    </source>
</reference>
<feature type="region of interest" description="Disordered" evidence="1">
    <location>
        <begin position="429"/>
        <end position="478"/>
    </location>
</feature>
<dbReference type="InterPro" id="IPR038770">
    <property type="entry name" value="Na+/solute_symporter_sf"/>
</dbReference>
<feature type="transmembrane region" description="Helical" evidence="2">
    <location>
        <begin position="284"/>
        <end position="305"/>
    </location>
</feature>
<feature type="transmembrane region" description="Helical" evidence="2">
    <location>
        <begin position="167"/>
        <end position="190"/>
    </location>
</feature>
<feature type="transmembrane region" description="Helical" evidence="2">
    <location>
        <begin position="253"/>
        <end position="272"/>
    </location>
</feature>
<feature type="compositionally biased region" description="Basic and acidic residues" evidence="1">
    <location>
        <begin position="530"/>
        <end position="609"/>
    </location>
</feature>
<sequence length="609" mass="67829">MVDDTRLKATCSFASDATVNRTNSGQGHTSPSPLANKSSLPPSYDDAETIAAPPSRTRQIFTKSKTLFFVILKKYWFLLGLALVIGVAYAAPNVARKGGVIHAEWSIKWGAVIVIFLISGLSLRTRILTQTFMRIRLHLLVQIINLIFIPFFVFGLVLLFFKLHMPMNSLVLIGIVIAASTPTTVSSNVVMTKNAKGNEATALMNAAVGNILGIFISPLLVDTFQEPLIEATPENETAQAGGRVDFVSVLKQLGITVLVPLVVGQIIQIMFTEKVAHIKVKWRLSDVSSVALLLMVYSVFCDAFYNHSFDAVSATDIIAVVIINAGLYILFSLLSLFLANIPFPSSIKAPGWVERLRYSREDTVAVMYCGATKTVAMGVPLINVLYEKGDAGTVGVLSTPLLLYHVEQLIMGNIEVDLLKRWVLKGKEQEEKAVPPARDEEDRLPHVTSDISDDPSSSGKDDHSKRGQVTLSQIPPNAAIWQVNKTPLSASPSETVKPDEYQHESVLHYEDDYPIKQEQDNHPKYYTYPDIKEEPDYQNQHDDAPVKTERDSYNRDDQETRQGYYDDEKQLQQTEKEHSQVHGDETQQHEQHGRADHGRLSNERKRTSV</sequence>
<evidence type="ECO:0000313" key="4">
    <source>
        <dbReference type="Proteomes" id="UP000242180"/>
    </source>
</evidence>
<dbReference type="InterPro" id="IPR016833">
    <property type="entry name" value="Put_Na-Bile_cotransptr"/>
</dbReference>
<feature type="compositionally biased region" description="Polar residues" evidence="1">
    <location>
        <begin position="20"/>
        <end position="41"/>
    </location>
</feature>
<keyword evidence="2" id="KW-1133">Transmembrane helix</keyword>
<dbReference type="InParanoid" id="A0A1X2H2D0"/>
<proteinExistence type="predicted"/>
<evidence type="ECO:0000313" key="3">
    <source>
        <dbReference type="EMBL" id="ORY91191.1"/>
    </source>
</evidence>
<feature type="transmembrane region" description="Helical" evidence="2">
    <location>
        <begin position="75"/>
        <end position="95"/>
    </location>
</feature>
<dbReference type="CDD" id="cd06174">
    <property type="entry name" value="MFS"/>
    <property type="match status" value="1"/>
</dbReference>
<evidence type="ECO:0000256" key="2">
    <source>
        <dbReference type="SAM" id="Phobius"/>
    </source>
</evidence>
<feature type="transmembrane region" description="Helical" evidence="2">
    <location>
        <begin position="107"/>
        <end position="127"/>
    </location>
</feature>
<dbReference type="PANTHER" id="PTHR18640">
    <property type="entry name" value="SOLUTE CARRIER FAMILY 10 MEMBER 7"/>
    <property type="match status" value="1"/>
</dbReference>
<keyword evidence="2" id="KW-0812">Transmembrane</keyword>
<accession>A0A1X2H2D0</accession>
<keyword evidence="4" id="KW-1185">Reference proteome</keyword>
<dbReference type="Gene3D" id="1.20.1530.20">
    <property type="match status" value="1"/>
</dbReference>
<feature type="compositionally biased region" description="Basic and acidic residues" evidence="1">
    <location>
        <begin position="512"/>
        <end position="523"/>
    </location>
</feature>
<keyword evidence="2" id="KW-0472">Membrane</keyword>
<feature type="compositionally biased region" description="Basic and acidic residues" evidence="1">
    <location>
        <begin position="429"/>
        <end position="445"/>
    </location>
</feature>
<protein>
    <submittedName>
        <fullName evidence="3">SBF-like CPA transporter family-domain-containing protein</fullName>
    </submittedName>
</protein>
<dbReference type="OrthoDB" id="188035at2759"/>
<dbReference type="GO" id="GO:0005886">
    <property type="term" value="C:plasma membrane"/>
    <property type="evidence" value="ECO:0007669"/>
    <property type="project" value="TreeGrafter"/>
</dbReference>
<dbReference type="AlphaFoldDB" id="A0A1X2H2D0"/>
<feature type="transmembrane region" description="Helical" evidence="2">
    <location>
        <begin position="317"/>
        <end position="339"/>
    </location>
</feature>
<gene>
    <name evidence="3" type="ORF">BCR43DRAFT_566744</name>
</gene>
<feature type="region of interest" description="Disordered" evidence="1">
    <location>
        <begin position="20"/>
        <end position="45"/>
    </location>
</feature>
<dbReference type="Pfam" id="PF13593">
    <property type="entry name" value="SBF_like"/>
    <property type="match status" value="1"/>
</dbReference>
<evidence type="ECO:0000256" key="1">
    <source>
        <dbReference type="SAM" id="MobiDB-lite"/>
    </source>
</evidence>
<feature type="region of interest" description="Disordered" evidence="1">
    <location>
        <begin position="512"/>
        <end position="609"/>
    </location>
</feature>
<dbReference type="PANTHER" id="PTHR18640:SF5">
    <property type="entry name" value="SODIUM_BILE ACID COTRANSPORTER 7"/>
    <property type="match status" value="1"/>
</dbReference>
<feature type="transmembrane region" description="Helical" evidence="2">
    <location>
        <begin position="139"/>
        <end position="161"/>
    </location>
</feature>
<comment type="caution">
    <text evidence="3">The sequence shown here is derived from an EMBL/GenBank/DDBJ whole genome shotgun (WGS) entry which is preliminary data.</text>
</comment>